<organism evidence="12 13">
    <name type="scientific">Acetobacter musti</name>
    <dbReference type="NCBI Taxonomy" id="864732"/>
    <lineage>
        <taxon>Bacteria</taxon>
        <taxon>Pseudomonadati</taxon>
        <taxon>Pseudomonadota</taxon>
        <taxon>Alphaproteobacteria</taxon>
        <taxon>Acetobacterales</taxon>
        <taxon>Acetobacteraceae</taxon>
        <taxon>Acetobacter</taxon>
    </lineage>
</organism>
<keyword evidence="4" id="KW-0547">Nucleotide-binding</keyword>
<dbReference type="CDD" id="cd05387">
    <property type="entry name" value="BY-kinase"/>
    <property type="match status" value="1"/>
</dbReference>
<comment type="similarity">
    <text evidence="1">Belongs to the CpsD/CapB family.</text>
</comment>
<keyword evidence="13" id="KW-1185">Reference proteome</keyword>
<comment type="caution">
    <text evidence="12">The sequence shown here is derived from an EMBL/GenBank/DDBJ whole genome shotgun (WGS) entry which is preliminary data.</text>
</comment>
<keyword evidence="6" id="KW-0067">ATP-binding</keyword>
<dbReference type="Pfam" id="PF13614">
    <property type="entry name" value="AAA_31"/>
    <property type="match status" value="1"/>
</dbReference>
<dbReference type="InterPro" id="IPR027417">
    <property type="entry name" value="P-loop_NTPase"/>
</dbReference>
<keyword evidence="10" id="KW-0472">Membrane</keyword>
<dbReference type="EMBL" id="WOTB01000023">
    <property type="protein sequence ID" value="NHN85954.1"/>
    <property type="molecule type" value="Genomic_DNA"/>
</dbReference>
<dbReference type="Proteomes" id="UP000635278">
    <property type="component" value="Unassembled WGS sequence"/>
</dbReference>
<keyword evidence="10" id="KW-0812">Transmembrane</keyword>
<evidence type="ECO:0000313" key="12">
    <source>
        <dbReference type="EMBL" id="NHN85954.1"/>
    </source>
</evidence>
<evidence type="ECO:0000256" key="4">
    <source>
        <dbReference type="ARBA" id="ARBA00022741"/>
    </source>
</evidence>
<keyword evidence="10" id="KW-1133">Transmembrane helix</keyword>
<feature type="transmembrane region" description="Helical" evidence="10">
    <location>
        <begin position="446"/>
        <end position="468"/>
    </location>
</feature>
<evidence type="ECO:0000256" key="7">
    <source>
        <dbReference type="ARBA" id="ARBA00023137"/>
    </source>
</evidence>
<dbReference type="EC" id="2.7.10.2" evidence="2"/>
<dbReference type="InterPro" id="IPR050445">
    <property type="entry name" value="Bact_polysacc_biosynth/exp"/>
</dbReference>
<accession>A0ABX0JSZ9</accession>
<keyword evidence="3" id="KW-0808">Transferase</keyword>
<evidence type="ECO:0000256" key="5">
    <source>
        <dbReference type="ARBA" id="ARBA00022777"/>
    </source>
</evidence>
<keyword evidence="9" id="KW-0175">Coiled coil</keyword>
<dbReference type="PANTHER" id="PTHR32309">
    <property type="entry name" value="TYROSINE-PROTEIN KINASE"/>
    <property type="match status" value="1"/>
</dbReference>
<sequence length="734" mass="78508">MLERALDHSFDQPKIHVHPDGGAYAIASRYIGVGWRYRNLFLMVFVAILAVGSVAVFSLKRSYMASATVVVTTRVADPLSQSPDGSNNSLEDDELATQAALIGSRDVAAAVLRELPEPPSPVRHTWRQNLCLYGIHFFCNVSSSSVSNSVAALDRAIDGLLSTVTIEPQPHSRVISISVKANTGERAAAIANAFVTDYQKLALTQRQGDLRHEADWLDERTAALRERWLEAERVASKYNEQHGLVNTDAGSPLVDRQISDMASSLGQAETRYAAAQARVESLNIALRNGDARAMISLGDQPLLVASASALLQAEMTRAQKAGSFGPNHPDVQALDKQIAGARAQLRSEMQQALTSINTELVSAKADVAALTRSMGNLQAESAGQSGAQAEYRTLRQESESARGVYEAFLDRAKELTDRVALLQPPVTFVSHAAAPAAPTFPNRKKLLMGVVLLAVVAAISAVVLRAFLSPSFIDVDELHNFGGVPLLTILPVMKGVRKKNLDRYVLDHPFSQTAEAMRGLSAQLSLAGAARLEGGQTLAIASASPGDGKTTVAIWLASVLKEAGQSVLLIDIDCRRFASSEQTGGVLQVGFTNVLAGQAVVRDVIVKDDVTGVDVLPAGSSRISSFDPAEVSQIRDLLADLSRSYKAIIINVPPLTVALDGLIMASIADQTIFVCRWARTSRGAVAACLDRLRVYGARLAGTVLTGAEERSANLLCGAPVARNEVRLITHTYQG</sequence>
<feature type="domain" description="AAA" evidence="11">
    <location>
        <begin position="536"/>
        <end position="672"/>
    </location>
</feature>
<dbReference type="Gene3D" id="3.40.50.300">
    <property type="entry name" value="P-loop containing nucleotide triphosphate hydrolases"/>
    <property type="match status" value="1"/>
</dbReference>
<evidence type="ECO:0000259" key="11">
    <source>
        <dbReference type="Pfam" id="PF13614"/>
    </source>
</evidence>
<reference evidence="12 13" key="1">
    <citation type="journal article" date="2020" name="Int. J. Syst. Evol. Microbiol.">
        <title>Novel acetic acid bacteria from cider fermentations: Acetobacter conturbans sp. nov. and Acetobacter fallax sp. nov.</title>
        <authorList>
            <person name="Sombolestani A.S."/>
            <person name="Cleenwerck I."/>
            <person name="Cnockaert M."/>
            <person name="Borremans W."/>
            <person name="Wieme A.D."/>
            <person name="De Vuyst L."/>
            <person name="Vandamme P."/>
        </authorList>
    </citation>
    <scope>NUCLEOTIDE SEQUENCE [LARGE SCALE GENOMIC DNA]</scope>
    <source>
        <strain evidence="12 13">LMG 30640</strain>
    </source>
</reference>
<feature type="coiled-coil region" evidence="9">
    <location>
        <begin position="331"/>
        <end position="380"/>
    </location>
</feature>
<evidence type="ECO:0000256" key="6">
    <source>
        <dbReference type="ARBA" id="ARBA00022840"/>
    </source>
</evidence>
<keyword evidence="5" id="KW-0418">Kinase</keyword>
<name>A0ABX0JSZ9_9PROT</name>
<feature type="transmembrane region" description="Helical" evidence="10">
    <location>
        <begin position="40"/>
        <end position="59"/>
    </location>
</feature>
<evidence type="ECO:0000256" key="3">
    <source>
        <dbReference type="ARBA" id="ARBA00022679"/>
    </source>
</evidence>
<evidence type="ECO:0000313" key="13">
    <source>
        <dbReference type="Proteomes" id="UP000635278"/>
    </source>
</evidence>
<dbReference type="SUPFAM" id="SSF52540">
    <property type="entry name" value="P-loop containing nucleoside triphosphate hydrolases"/>
    <property type="match status" value="1"/>
</dbReference>
<evidence type="ECO:0000256" key="2">
    <source>
        <dbReference type="ARBA" id="ARBA00011903"/>
    </source>
</evidence>
<dbReference type="PANTHER" id="PTHR32309:SF13">
    <property type="entry name" value="FERRIC ENTEROBACTIN TRANSPORT PROTEIN FEPE"/>
    <property type="match status" value="1"/>
</dbReference>
<dbReference type="InterPro" id="IPR025669">
    <property type="entry name" value="AAA_dom"/>
</dbReference>
<dbReference type="InterPro" id="IPR005702">
    <property type="entry name" value="Wzc-like_C"/>
</dbReference>
<gene>
    <name evidence="12" type="ORF">GOB93_15080</name>
</gene>
<evidence type="ECO:0000256" key="9">
    <source>
        <dbReference type="SAM" id="Coils"/>
    </source>
</evidence>
<proteinExistence type="inferred from homology"/>
<keyword evidence="7" id="KW-0829">Tyrosine-protein kinase</keyword>
<evidence type="ECO:0000256" key="10">
    <source>
        <dbReference type="SAM" id="Phobius"/>
    </source>
</evidence>
<evidence type="ECO:0000256" key="8">
    <source>
        <dbReference type="ARBA" id="ARBA00051245"/>
    </source>
</evidence>
<protein>
    <recommendedName>
        <fullName evidence="2">non-specific protein-tyrosine kinase</fullName>
        <ecNumber evidence="2">2.7.10.2</ecNumber>
    </recommendedName>
</protein>
<comment type="catalytic activity">
    <reaction evidence="8">
        <text>L-tyrosyl-[protein] + ATP = O-phospho-L-tyrosyl-[protein] + ADP + H(+)</text>
        <dbReference type="Rhea" id="RHEA:10596"/>
        <dbReference type="Rhea" id="RHEA-COMP:10136"/>
        <dbReference type="Rhea" id="RHEA-COMP:20101"/>
        <dbReference type="ChEBI" id="CHEBI:15378"/>
        <dbReference type="ChEBI" id="CHEBI:30616"/>
        <dbReference type="ChEBI" id="CHEBI:46858"/>
        <dbReference type="ChEBI" id="CHEBI:61978"/>
        <dbReference type="ChEBI" id="CHEBI:456216"/>
        <dbReference type="EC" id="2.7.10.2"/>
    </reaction>
</comment>
<evidence type="ECO:0000256" key="1">
    <source>
        <dbReference type="ARBA" id="ARBA00007316"/>
    </source>
</evidence>
<dbReference type="RefSeq" id="WP_173584346.1">
    <property type="nucleotide sequence ID" value="NZ_WOTB01000023.1"/>
</dbReference>